<dbReference type="AlphaFoldDB" id="A0A550I3G0"/>
<evidence type="ECO:0000313" key="3">
    <source>
        <dbReference type="Proteomes" id="UP000315131"/>
    </source>
</evidence>
<keyword evidence="1" id="KW-1133">Transmembrane helix</keyword>
<organism evidence="2 3">
    <name type="scientific">Christiangramia sabulilitoris</name>
    <dbReference type="NCBI Taxonomy" id="2583991"/>
    <lineage>
        <taxon>Bacteria</taxon>
        <taxon>Pseudomonadati</taxon>
        <taxon>Bacteroidota</taxon>
        <taxon>Flavobacteriia</taxon>
        <taxon>Flavobacteriales</taxon>
        <taxon>Flavobacteriaceae</taxon>
        <taxon>Christiangramia</taxon>
    </lineage>
</organism>
<dbReference type="RefSeq" id="WP_143410797.1">
    <property type="nucleotide sequence ID" value="NZ_VHSF01000002.1"/>
</dbReference>
<dbReference type="Proteomes" id="UP000315131">
    <property type="component" value="Unassembled WGS sequence"/>
</dbReference>
<comment type="caution">
    <text evidence="2">The sequence shown here is derived from an EMBL/GenBank/DDBJ whole genome shotgun (WGS) entry which is preliminary data.</text>
</comment>
<gene>
    <name evidence="2" type="ORF">FGM01_08765</name>
</gene>
<accession>A0A550I3G0</accession>
<evidence type="ECO:0000256" key="1">
    <source>
        <dbReference type="SAM" id="Phobius"/>
    </source>
</evidence>
<feature type="transmembrane region" description="Helical" evidence="1">
    <location>
        <begin position="37"/>
        <end position="55"/>
    </location>
</feature>
<sequence length="94" mass="10283">MIIKRLLIVLLTVGAILLIPFFAMQFSAEVFWTATDFVIAGILLFITGITIEVILRKVPKKRNRLILCGIVLGVFLIVWAELAVGILGTPMAGS</sequence>
<proteinExistence type="predicted"/>
<evidence type="ECO:0000313" key="2">
    <source>
        <dbReference type="EMBL" id="TRO65481.1"/>
    </source>
</evidence>
<feature type="transmembrane region" description="Helical" evidence="1">
    <location>
        <begin position="67"/>
        <end position="88"/>
    </location>
</feature>
<protein>
    <submittedName>
        <fullName evidence="2">Uncharacterized protein</fullName>
    </submittedName>
</protein>
<keyword evidence="1" id="KW-0812">Transmembrane</keyword>
<reference evidence="2 3" key="1">
    <citation type="submission" date="2019-06" db="EMBL/GenBank/DDBJ databases">
        <title>Gramella sabulilitoris sp. nov., isolated from a marine sand.</title>
        <authorList>
            <person name="Yoon J.-H."/>
        </authorList>
    </citation>
    <scope>NUCLEOTIDE SEQUENCE [LARGE SCALE GENOMIC DNA]</scope>
    <source>
        <strain evidence="2 3">HSMS-1</strain>
    </source>
</reference>
<keyword evidence="3" id="KW-1185">Reference proteome</keyword>
<keyword evidence="1" id="KW-0472">Membrane</keyword>
<name>A0A550I3G0_9FLAO</name>
<dbReference type="OrthoDB" id="9813621at2"/>
<dbReference type="EMBL" id="VHSF01000002">
    <property type="protein sequence ID" value="TRO65481.1"/>
    <property type="molecule type" value="Genomic_DNA"/>
</dbReference>